<keyword evidence="1" id="KW-0472">Membrane</keyword>
<keyword evidence="1" id="KW-1133">Transmembrane helix</keyword>
<feature type="transmembrane region" description="Helical" evidence="1">
    <location>
        <begin position="12"/>
        <end position="33"/>
    </location>
</feature>
<dbReference type="OrthoDB" id="1998837at2"/>
<dbReference type="PATRIC" id="fig|1235802.3.peg.5155"/>
<evidence type="ECO:0000256" key="1">
    <source>
        <dbReference type="SAM" id="Phobius"/>
    </source>
</evidence>
<organism evidence="2 3">
    <name type="scientific">Eubacterium plexicaudatum ASF492</name>
    <dbReference type="NCBI Taxonomy" id="1235802"/>
    <lineage>
        <taxon>Bacteria</taxon>
        <taxon>Bacillati</taxon>
        <taxon>Bacillota</taxon>
        <taxon>Clostridia</taxon>
        <taxon>Eubacteriales</taxon>
        <taxon>Eubacteriaceae</taxon>
        <taxon>Eubacterium</taxon>
    </lineage>
</organism>
<protein>
    <submittedName>
        <fullName evidence="2">Uncharacterized protein</fullName>
    </submittedName>
</protein>
<dbReference type="AlphaFoldDB" id="N2A8D6"/>
<gene>
    <name evidence="2" type="ORF">C823_04897</name>
</gene>
<accession>N2A8D6</accession>
<dbReference type="Proteomes" id="UP000012589">
    <property type="component" value="Unassembled WGS sequence"/>
</dbReference>
<dbReference type="HOGENOM" id="CLU_1159685_0_0_9"/>
<keyword evidence="1" id="KW-0812">Transmembrane</keyword>
<name>N2A8D6_9FIRM</name>
<proteinExistence type="predicted"/>
<keyword evidence="3" id="KW-1185">Reference proteome</keyword>
<comment type="caution">
    <text evidence="2">The sequence shown here is derived from an EMBL/GenBank/DDBJ whole genome shotgun (WGS) entry which is preliminary data.</text>
</comment>
<evidence type="ECO:0000313" key="2">
    <source>
        <dbReference type="EMBL" id="EMZ20599.1"/>
    </source>
</evidence>
<dbReference type="EMBL" id="AQFT01000141">
    <property type="protein sequence ID" value="EMZ20599.1"/>
    <property type="molecule type" value="Genomic_DNA"/>
</dbReference>
<reference evidence="2 3" key="1">
    <citation type="journal article" date="2014" name="Genome Announc.">
        <title>Draft genome sequences of the altered schaedler flora, a defined bacterial community from gnotobiotic mice.</title>
        <authorList>
            <person name="Wannemuehler M.J."/>
            <person name="Overstreet A.M."/>
            <person name="Ward D.V."/>
            <person name="Phillips G.J."/>
        </authorList>
    </citation>
    <scope>NUCLEOTIDE SEQUENCE [LARGE SCALE GENOMIC DNA]</scope>
    <source>
        <strain evidence="2 3">ASF492</strain>
    </source>
</reference>
<evidence type="ECO:0000313" key="3">
    <source>
        <dbReference type="Proteomes" id="UP000012589"/>
    </source>
</evidence>
<sequence>METGRKNEKKVFIIMIIAWIAIIASAVGIRIRFSEKEPLSEEQLLAITQSACGHQPEHYVYVDMDHDGFKELIGVFSDDKGLYQTWYCSSDGKTCLPVHENTEIMDACILQLLDLKTETHVVMMVHTWKDTYLYFDGTTYREYVAEELTESDYFRFTNSRKIKTMIADELTQSDTTKLEYSYFIRKNNIVHIQCNVYNHSGAIQYGYYTVRCSGNVLDPQLGEYTMGQMASGFSDWDVA</sequence>